<dbReference type="Pfam" id="PF00041">
    <property type="entry name" value="fn3"/>
    <property type="match status" value="1"/>
</dbReference>
<dbReference type="Gene3D" id="2.60.40.10">
    <property type="entry name" value="Immunoglobulins"/>
    <property type="match status" value="1"/>
</dbReference>
<dbReference type="FunFam" id="2.60.40.10:FF:000028">
    <property type="entry name" value="Neuronal cell adhesion molecule"/>
    <property type="match status" value="1"/>
</dbReference>
<name>A0A0R3T338_RODNA</name>
<dbReference type="STRING" id="102285.A0A0R3T338"/>
<dbReference type="EMBL" id="UZAE01000536">
    <property type="protein sequence ID" value="VDN97254.1"/>
    <property type="molecule type" value="Genomic_DNA"/>
</dbReference>
<proteinExistence type="predicted"/>
<keyword evidence="4" id="KW-1185">Reference proteome</keyword>
<dbReference type="Proteomes" id="UP000278807">
    <property type="component" value="Unassembled WGS sequence"/>
</dbReference>
<protein>
    <submittedName>
        <fullName evidence="5">Fibronectin type-III domain-containing protein</fullName>
    </submittedName>
</protein>
<evidence type="ECO:0000313" key="5">
    <source>
        <dbReference type="WBParaSite" id="HNAJ_0000139601-mRNA-1"/>
    </source>
</evidence>
<dbReference type="InterPro" id="IPR003961">
    <property type="entry name" value="FN3_dom"/>
</dbReference>
<feature type="domain" description="Fibronectin type-III" evidence="2">
    <location>
        <begin position="20"/>
        <end position="117"/>
    </location>
</feature>
<dbReference type="InterPro" id="IPR036116">
    <property type="entry name" value="FN3_sf"/>
</dbReference>
<dbReference type="InterPro" id="IPR013783">
    <property type="entry name" value="Ig-like_fold"/>
</dbReference>
<keyword evidence="1" id="KW-0677">Repeat</keyword>
<reference evidence="3 4" key="2">
    <citation type="submission" date="2018-11" db="EMBL/GenBank/DDBJ databases">
        <authorList>
            <consortium name="Pathogen Informatics"/>
        </authorList>
    </citation>
    <scope>NUCLEOTIDE SEQUENCE [LARGE SCALE GENOMIC DNA]</scope>
</reference>
<accession>A0A0R3T338</accession>
<dbReference type="WBParaSite" id="HNAJ_0000139601-mRNA-1">
    <property type="protein sequence ID" value="HNAJ_0000139601-mRNA-1"/>
    <property type="gene ID" value="HNAJ_0000139601"/>
</dbReference>
<sequence>MKGISERINVTTPESRPSGFPVKVRLRPINATWVEVTWEPPPLLLRNGFLTIYYVRFYVDGEESETEQMYTILIPEQLKYVAKDLRSQAYYHFMVRACNTGGVGPWSPSNNFQTAGESKQISISSPVASSL</sequence>
<gene>
    <name evidence="3" type="ORF">HNAJ_LOCUS1395</name>
</gene>
<dbReference type="AlphaFoldDB" id="A0A0R3T338"/>
<evidence type="ECO:0000313" key="4">
    <source>
        <dbReference type="Proteomes" id="UP000278807"/>
    </source>
</evidence>
<reference evidence="5" key="1">
    <citation type="submission" date="2017-02" db="UniProtKB">
        <authorList>
            <consortium name="WormBaseParasite"/>
        </authorList>
    </citation>
    <scope>IDENTIFICATION</scope>
</reference>
<dbReference type="PROSITE" id="PS50853">
    <property type="entry name" value="FN3"/>
    <property type="match status" value="1"/>
</dbReference>
<evidence type="ECO:0000256" key="1">
    <source>
        <dbReference type="ARBA" id="ARBA00022737"/>
    </source>
</evidence>
<organism evidence="5">
    <name type="scientific">Rodentolepis nana</name>
    <name type="common">Dwarf tapeworm</name>
    <name type="synonym">Hymenolepis nana</name>
    <dbReference type="NCBI Taxonomy" id="102285"/>
    <lineage>
        <taxon>Eukaryota</taxon>
        <taxon>Metazoa</taxon>
        <taxon>Spiralia</taxon>
        <taxon>Lophotrochozoa</taxon>
        <taxon>Platyhelminthes</taxon>
        <taxon>Cestoda</taxon>
        <taxon>Eucestoda</taxon>
        <taxon>Cyclophyllidea</taxon>
        <taxon>Hymenolepididae</taxon>
        <taxon>Rodentolepis</taxon>
    </lineage>
</organism>
<evidence type="ECO:0000259" key="2">
    <source>
        <dbReference type="PROSITE" id="PS50853"/>
    </source>
</evidence>
<dbReference type="SMART" id="SM00060">
    <property type="entry name" value="FN3"/>
    <property type="match status" value="1"/>
</dbReference>
<dbReference type="SUPFAM" id="SSF49265">
    <property type="entry name" value="Fibronectin type III"/>
    <property type="match status" value="1"/>
</dbReference>
<evidence type="ECO:0000313" key="3">
    <source>
        <dbReference type="EMBL" id="VDN97254.1"/>
    </source>
</evidence>
<dbReference type="CDD" id="cd00063">
    <property type="entry name" value="FN3"/>
    <property type="match status" value="1"/>
</dbReference>
<dbReference type="OrthoDB" id="114660at2759"/>